<dbReference type="EMBL" id="VKDB01000027">
    <property type="protein sequence ID" value="TSA80792.1"/>
    <property type="molecule type" value="Genomic_DNA"/>
</dbReference>
<feature type="signal peptide" evidence="1">
    <location>
        <begin position="1"/>
        <end position="16"/>
    </location>
</feature>
<keyword evidence="3" id="KW-1185">Reference proteome</keyword>
<proteinExistence type="predicted"/>
<reference evidence="2 3" key="1">
    <citation type="submission" date="2019-07" db="EMBL/GenBank/DDBJ databases">
        <title>Deinococcus detaillus sp. nov., isolated from humus soil in Antarctica.</title>
        <authorList>
            <person name="Zhang K."/>
        </authorList>
    </citation>
    <scope>NUCLEOTIDE SEQUENCE [LARGE SCALE GENOMIC DNA]</scope>
    <source>
        <strain evidence="2 3">H1</strain>
    </source>
</reference>
<keyword evidence="1" id="KW-0732">Signal</keyword>
<name>A0A553UKR9_9DEIO</name>
<comment type="caution">
    <text evidence="2">The sequence shown here is derived from an EMBL/GenBank/DDBJ whole genome shotgun (WGS) entry which is preliminary data.</text>
</comment>
<evidence type="ECO:0000256" key="1">
    <source>
        <dbReference type="SAM" id="SignalP"/>
    </source>
</evidence>
<dbReference type="AlphaFoldDB" id="A0A553UKR9"/>
<evidence type="ECO:0000313" key="3">
    <source>
        <dbReference type="Proteomes" id="UP000316092"/>
    </source>
</evidence>
<feature type="chain" id="PRO_5022162188" evidence="1">
    <location>
        <begin position="17"/>
        <end position="125"/>
    </location>
</feature>
<evidence type="ECO:0000313" key="2">
    <source>
        <dbReference type="EMBL" id="TSA80792.1"/>
    </source>
</evidence>
<dbReference type="Proteomes" id="UP000316092">
    <property type="component" value="Unassembled WGS sequence"/>
</dbReference>
<protein>
    <submittedName>
        <fullName evidence="2">Uncharacterized protein</fullName>
    </submittedName>
</protein>
<accession>A0A553UKR9</accession>
<sequence length="125" mass="14099">MKKVMLLLLLSGTAFAQQSPALDAYKTDAPSVCERYLSLPASFSSYNDTVKLALVGKWELPLPLTMIDTGLFAPEWSRGSEKDLGNGYRRLNYYNKAKPPVFVDVYFDEYERGKTRICMVSITSK</sequence>
<organism evidence="2 3">
    <name type="scientific">Deinococcus detaillensis</name>
    <dbReference type="NCBI Taxonomy" id="2592048"/>
    <lineage>
        <taxon>Bacteria</taxon>
        <taxon>Thermotogati</taxon>
        <taxon>Deinococcota</taxon>
        <taxon>Deinococci</taxon>
        <taxon>Deinococcales</taxon>
        <taxon>Deinococcaceae</taxon>
        <taxon>Deinococcus</taxon>
    </lineage>
</organism>
<gene>
    <name evidence="2" type="ORF">FNU79_16240</name>
</gene>
<dbReference type="RefSeq" id="WP_143721843.1">
    <property type="nucleotide sequence ID" value="NZ_VKDB01000027.1"/>
</dbReference>